<keyword evidence="4" id="KW-1185">Reference proteome</keyword>
<gene>
    <name evidence="3" type="ORF">V5799_027415</name>
</gene>
<feature type="transmembrane region" description="Helical" evidence="2">
    <location>
        <begin position="106"/>
        <end position="124"/>
    </location>
</feature>
<dbReference type="InterPro" id="IPR011701">
    <property type="entry name" value="MFS"/>
</dbReference>
<dbReference type="SUPFAM" id="SSF103473">
    <property type="entry name" value="MFS general substrate transporter"/>
    <property type="match status" value="1"/>
</dbReference>
<accession>A0AAQ4DFT0</accession>
<dbReference type="InterPro" id="IPR036259">
    <property type="entry name" value="MFS_trans_sf"/>
</dbReference>
<protein>
    <recommendedName>
        <fullName evidence="5">Monocarboxylate transporter</fullName>
    </recommendedName>
</protein>
<dbReference type="Proteomes" id="UP001321473">
    <property type="component" value="Unassembled WGS sequence"/>
</dbReference>
<evidence type="ECO:0000256" key="1">
    <source>
        <dbReference type="SAM" id="MobiDB-lite"/>
    </source>
</evidence>
<sequence length="502" mass="54482">MAVDPGRSLRVRNQWSGRITTNRSTKPGLFTTVLQQRISVFHIAIFGALLACVSLVASAFSPNIVWMSVLVGGAYGAGAGIVLLTFSIYTLTYFEKYRATATAVKYIGWAASGVLGPSLFAYVSENYGTLRGLMVVGAIGGHAIPLVMLLENPRPVTFRFPWRKKSFPAKEEHSRPSNIRDCSNAVLPSPSLLSDEAPTRIHGRHDTGSLQKTRGPLNTESSKSDDLTGPRTEGVQAGLQDLSEKRRHKSISLVVTNREQCDGDGHQTKYLVVKAPDMLKHCIALFRSARMYALVASYVAIDYSSSMHEGTIVAYGMDKKAGTLSQCNQLQAFAAVGQLVGRLVVPFVSDKIPFSRCPLAAGSLAISAASLVLISLICDYVVLSVLTTVLGVCRGFLICVKGVLYGEYLGVESLGLACGVQGLVMAPVVLSGPAAIDFFCFLSPIFYFTGLFRDKLGSYDQLYWVLAALNLVAACIVSSIALTDRQRRKMWSLKLEKNKEKR</sequence>
<name>A0AAQ4DFT0_AMBAM</name>
<dbReference type="Gene3D" id="1.20.1250.20">
    <property type="entry name" value="MFS general substrate transporter like domains"/>
    <property type="match status" value="2"/>
</dbReference>
<dbReference type="EMBL" id="JARKHS020031300">
    <property type="protein sequence ID" value="KAK8761320.1"/>
    <property type="molecule type" value="Genomic_DNA"/>
</dbReference>
<feature type="transmembrane region" description="Helical" evidence="2">
    <location>
        <begin position="461"/>
        <end position="482"/>
    </location>
</feature>
<feature type="region of interest" description="Disordered" evidence="1">
    <location>
        <begin position="191"/>
        <end position="233"/>
    </location>
</feature>
<feature type="transmembrane region" description="Helical" evidence="2">
    <location>
        <begin position="423"/>
        <end position="449"/>
    </location>
</feature>
<evidence type="ECO:0000313" key="3">
    <source>
        <dbReference type="EMBL" id="KAK8761320.1"/>
    </source>
</evidence>
<dbReference type="AlphaFoldDB" id="A0AAQ4DFT0"/>
<keyword evidence="2" id="KW-0472">Membrane</keyword>
<feature type="transmembrane region" description="Helical" evidence="2">
    <location>
        <begin position="66"/>
        <end position="94"/>
    </location>
</feature>
<feature type="transmembrane region" description="Helical" evidence="2">
    <location>
        <begin position="359"/>
        <end position="383"/>
    </location>
</feature>
<dbReference type="GO" id="GO:0008028">
    <property type="term" value="F:monocarboxylic acid transmembrane transporter activity"/>
    <property type="evidence" value="ECO:0007669"/>
    <property type="project" value="TreeGrafter"/>
</dbReference>
<dbReference type="Pfam" id="PF07690">
    <property type="entry name" value="MFS_1"/>
    <property type="match status" value="1"/>
</dbReference>
<proteinExistence type="predicted"/>
<dbReference type="PANTHER" id="PTHR11360">
    <property type="entry name" value="MONOCARBOXYLATE TRANSPORTER"/>
    <property type="match status" value="1"/>
</dbReference>
<evidence type="ECO:0008006" key="5">
    <source>
        <dbReference type="Google" id="ProtNLM"/>
    </source>
</evidence>
<dbReference type="PANTHER" id="PTHR11360:SF303">
    <property type="entry name" value="MAJOR FACILITATOR SUPERFAMILY (MFS) PROFILE DOMAIN-CONTAINING PROTEIN"/>
    <property type="match status" value="1"/>
</dbReference>
<reference evidence="3 4" key="1">
    <citation type="journal article" date="2023" name="Arcadia Sci">
        <title>De novo assembly of a long-read Amblyomma americanum tick genome.</title>
        <authorList>
            <person name="Chou S."/>
            <person name="Poskanzer K.E."/>
            <person name="Rollins M."/>
            <person name="Thuy-Boun P.S."/>
        </authorList>
    </citation>
    <scope>NUCLEOTIDE SEQUENCE [LARGE SCALE GENOMIC DNA]</scope>
    <source>
        <strain evidence="3">F_SG_1</strain>
        <tissue evidence="3">Salivary glands</tissue>
    </source>
</reference>
<feature type="transmembrane region" description="Helical" evidence="2">
    <location>
        <begin position="40"/>
        <end position="60"/>
    </location>
</feature>
<evidence type="ECO:0000313" key="4">
    <source>
        <dbReference type="Proteomes" id="UP001321473"/>
    </source>
</evidence>
<evidence type="ECO:0000256" key="2">
    <source>
        <dbReference type="SAM" id="Phobius"/>
    </source>
</evidence>
<organism evidence="3 4">
    <name type="scientific">Amblyomma americanum</name>
    <name type="common">Lone star tick</name>
    <dbReference type="NCBI Taxonomy" id="6943"/>
    <lineage>
        <taxon>Eukaryota</taxon>
        <taxon>Metazoa</taxon>
        <taxon>Ecdysozoa</taxon>
        <taxon>Arthropoda</taxon>
        <taxon>Chelicerata</taxon>
        <taxon>Arachnida</taxon>
        <taxon>Acari</taxon>
        <taxon>Parasitiformes</taxon>
        <taxon>Ixodida</taxon>
        <taxon>Ixodoidea</taxon>
        <taxon>Ixodidae</taxon>
        <taxon>Amblyomminae</taxon>
        <taxon>Amblyomma</taxon>
    </lineage>
</organism>
<feature type="transmembrane region" description="Helical" evidence="2">
    <location>
        <begin position="130"/>
        <end position="150"/>
    </location>
</feature>
<keyword evidence="2" id="KW-1133">Transmembrane helix</keyword>
<comment type="caution">
    <text evidence="3">The sequence shown here is derived from an EMBL/GenBank/DDBJ whole genome shotgun (WGS) entry which is preliminary data.</text>
</comment>
<feature type="compositionally biased region" description="Polar residues" evidence="1">
    <location>
        <begin position="208"/>
        <end position="221"/>
    </location>
</feature>
<keyword evidence="2" id="KW-0812">Transmembrane</keyword>
<dbReference type="InterPro" id="IPR050327">
    <property type="entry name" value="Proton-linked_MCT"/>
</dbReference>